<dbReference type="Pfam" id="PF08970">
    <property type="entry name" value="Sda"/>
    <property type="match status" value="1"/>
</dbReference>
<accession>A0A4Y8Q0M7</accession>
<dbReference type="AlphaFoldDB" id="A0A4Y8Q0M7"/>
<dbReference type="InterPro" id="IPR015064">
    <property type="entry name" value="Sda"/>
</dbReference>
<dbReference type="Gene3D" id="1.10.287.1100">
    <property type="entry name" value="Sporulation inhibitor A"/>
    <property type="match status" value="1"/>
</dbReference>
<name>A0A4Y8Q0M7_9BACL</name>
<gene>
    <name evidence="1" type="ORF">B5M42_13515</name>
</gene>
<evidence type="ECO:0000313" key="2">
    <source>
        <dbReference type="Proteomes" id="UP000298246"/>
    </source>
</evidence>
<evidence type="ECO:0000313" key="1">
    <source>
        <dbReference type="EMBL" id="TFE86901.1"/>
    </source>
</evidence>
<sequence length="50" mass="6051">MMLNLLSNERLIEVYLEAEKLQIEEQFIELLGKEMQRRKLNISERDSVEK</sequence>
<protein>
    <recommendedName>
        <fullName evidence="3">Sporulation histidine kinase inhibitor Sda</fullName>
    </recommendedName>
</protein>
<dbReference type="RefSeq" id="WP_230633111.1">
    <property type="nucleotide sequence ID" value="NZ_MYFO02000015.1"/>
</dbReference>
<evidence type="ECO:0008006" key="3">
    <source>
        <dbReference type="Google" id="ProtNLM"/>
    </source>
</evidence>
<dbReference type="EMBL" id="MYFO01000016">
    <property type="protein sequence ID" value="TFE86901.1"/>
    <property type="molecule type" value="Genomic_DNA"/>
</dbReference>
<dbReference type="SUPFAM" id="SSF100985">
    <property type="entry name" value="Sporulation inhibitor Sda"/>
    <property type="match status" value="1"/>
</dbReference>
<dbReference type="Proteomes" id="UP000298246">
    <property type="component" value="Unassembled WGS sequence"/>
</dbReference>
<organism evidence="1 2">
    <name type="scientific">Paenibacillus athensensis</name>
    <dbReference type="NCBI Taxonomy" id="1967502"/>
    <lineage>
        <taxon>Bacteria</taxon>
        <taxon>Bacillati</taxon>
        <taxon>Bacillota</taxon>
        <taxon>Bacilli</taxon>
        <taxon>Bacillales</taxon>
        <taxon>Paenibacillaceae</taxon>
        <taxon>Paenibacillus</taxon>
    </lineage>
</organism>
<reference evidence="1 2" key="1">
    <citation type="submission" date="2017-03" db="EMBL/GenBank/DDBJ databases">
        <title>Isolation of Levoglucosan Utilizing Bacteria.</title>
        <authorList>
            <person name="Arya A.S."/>
        </authorList>
    </citation>
    <scope>NUCLEOTIDE SEQUENCE [LARGE SCALE GENOMIC DNA]</scope>
    <source>
        <strain evidence="1 2">MEC069</strain>
    </source>
</reference>
<proteinExistence type="predicted"/>
<keyword evidence="2" id="KW-1185">Reference proteome</keyword>
<comment type="caution">
    <text evidence="1">The sequence shown here is derived from an EMBL/GenBank/DDBJ whole genome shotgun (WGS) entry which is preliminary data.</text>
</comment>
<dbReference type="InterPro" id="IPR036916">
    <property type="entry name" value="Sda_sf"/>
</dbReference>